<dbReference type="EMBL" id="JYIU01000039">
    <property type="protein sequence ID" value="KJL22386.1"/>
    <property type="molecule type" value="Genomic_DNA"/>
</dbReference>
<sequence>MGPGRGADRRERRPIEPDAERRVNSYRQDEWAASPVQPSTIREPYLMGTGVVTGEDTDTRPLAPPHAHPDAMLAWCYRGTVWVQLQDAMWRLAPGQGIWIPAGTPHTARHERDSTGCYTYISDASLLSPIDDIVQVLVPRAVQEMLLHLGVNDMPTALRVRIQSVLIEMLQHPSTETADGWGEVPMPTDERVRSLVQAVLADPGDPRSARDLFGAHGLHERTVLRIFQNDVGMSFGRWRTGVRMTLAARLIVDGTPIGAAAHRCGYATTSAFSAAFKERFGSTPRQHVARVQADPVHQRYWR</sequence>
<dbReference type="SUPFAM" id="SSF51182">
    <property type="entry name" value="RmlC-like cupins"/>
    <property type="match status" value="1"/>
</dbReference>
<dbReference type="Gene3D" id="1.10.10.60">
    <property type="entry name" value="Homeodomain-like"/>
    <property type="match status" value="1"/>
</dbReference>
<dbReference type="Gene3D" id="2.60.120.10">
    <property type="entry name" value="Jelly Rolls"/>
    <property type="match status" value="1"/>
</dbReference>
<proteinExistence type="predicted"/>
<dbReference type="Proteomes" id="UP000033572">
    <property type="component" value="Unassembled WGS sequence"/>
</dbReference>
<evidence type="ECO:0000256" key="2">
    <source>
        <dbReference type="ARBA" id="ARBA00023125"/>
    </source>
</evidence>
<gene>
    <name evidence="6" type="primary">ripA</name>
    <name evidence="6" type="ORF">RN50_01504</name>
</gene>
<organism evidence="6 7">
    <name type="scientific">Microbacterium foliorum</name>
    <dbReference type="NCBI Taxonomy" id="104336"/>
    <lineage>
        <taxon>Bacteria</taxon>
        <taxon>Bacillati</taxon>
        <taxon>Actinomycetota</taxon>
        <taxon>Actinomycetes</taxon>
        <taxon>Micrococcales</taxon>
        <taxon>Microbacteriaceae</taxon>
        <taxon>Microbacterium</taxon>
    </lineage>
</organism>
<keyword evidence="7" id="KW-1185">Reference proteome</keyword>
<dbReference type="PROSITE" id="PS00041">
    <property type="entry name" value="HTH_ARAC_FAMILY_1"/>
    <property type="match status" value="1"/>
</dbReference>
<dbReference type="PANTHER" id="PTHR11019">
    <property type="entry name" value="HTH-TYPE TRANSCRIPTIONAL REGULATOR NIMR"/>
    <property type="match status" value="1"/>
</dbReference>
<dbReference type="PATRIC" id="fig|104336.4.peg.1543"/>
<dbReference type="Pfam" id="PF12833">
    <property type="entry name" value="HTH_18"/>
    <property type="match status" value="1"/>
</dbReference>
<dbReference type="GO" id="GO:0043565">
    <property type="term" value="F:sequence-specific DNA binding"/>
    <property type="evidence" value="ECO:0007669"/>
    <property type="project" value="InterPro"/>
</dbReference>
<dbReference type="InterPro" id="IPR003313">
    <property type="entry name" value="AraC-bd"/>
</dbReference>
<dbReference type="GO" id="GO:0003700">
    <property type="term" value="F:DNA-binding transcription factor activity"/>
    <property type="evidence" value="ECO:0007669"/>
    <property type="project" value="InterPro"/>
</dbReference>
<feature type="domain" description="HTH araC/xylS-type" evidence="5">
    <location>
        <begin position="190"/>
        <end position="290"/>
    </location>
</feature>
<dbReference type="InterPro" id="IPR018060">
    <property type="entry name" value="HTH_AraC"/>
</dbReference>
<feature type="region of interest" description="Disordered" evidence="4">
    <location>
        <begin position="1"/>
        <end position="34"/>
    </location>
</feature>
<dbReference type="SUPFAM" id="SSF46689">
    <property type="entry name" value="Homeodomain-like"/>
    <property type="match status" value="1"/>
</dbReference>
<accession>A0A0F0KT33</accession>
<dbReference type="Pfam" id="PF02311">
    <property type="entry name" value="AraC_binding"/>
    <property type="match status" value="1"/>
</dbReference>
<evidence type="ECO:0000313" key="7">
    <source>
        <dbReference type="Proteomes" id="UP000033572"/>
    </source>
</evidence>
<keyword evidence="3" id="KW-0804">Transcription</keyword>
<dbReference type="PANTHER" id="PTHR11019:SF199">
    <property type="entry name" value="HTH-TYPE TRANSCRIPTIONAL REGULATOR NIMR"/>
    <property type="match status" value="1"/>
</dbReference>
<keyword evidence="1" id="KW-0805">Transcription regulation</keyword>
<dbReference type="InterPro" id="IPR018062">
    <property type="entry name" value="HTH_AraC-typ_CS"/>
</dbReference>
<reference evidence="6 7" key="1">
    <citation type="submission" date="2015-02" db="EMBL/GenBank/DDBJ databases">
        <title>Draft genome sequences of ten Microbacterium spp. with emphasis on heavy metal contaminated environments.</title>
        <authorList>
            <person name="Corretto E."/>
        </authorList>
    </citation>
    <scope>NUCLEOTIDE SEQUENCE [LARGE SCALE GENOMIC DNA]</scope>
    <source>
        <strain evidence="6 7">DSM 12966</strain>
    </source>
</reference>
<evidence type="ECO:0000313" key="6">
    <source>
        <dbReference type="EMBL" id="KJL22386.1"/>
    </source>
</evidence>
<evidence type="ECO:0000256" key="1">
    <source>
        <dbReference type="ARBA" id="ARBA00023015"/>
    </source>
</evidence>
<feature type="compositionally biased region" description="Basic and acidic residues" evidence="4">
    <location>
        <begin position="1"/>
        <end position="30"/>
    </location>
</feature>
<dbReference type="AlphaFoldDB" id="A0A0F0KT33"/>
<evidence type="ECO:0000256" key="3">
    <source>
        <dbReference type="ARBA" id="ARBA00023163"/>
    </source>
</evidence>
<dbReference type="PROSITE" id="PS01124">
    <property type="entry name" value="HTH_ARAC_FAMILY_2"/>
    <property type="match status" value="1"/>
</dbReference>
<dbReference type="InterPro" id="IPR009057">
    <property type="entry name" value="Homeodomain-like_sf"/>
</dbReference>
<dbReference type="InterPro" id="IPR014710">
    <property type="entry name" value="RmlC-like_jellyroll"/>
</dbReference>
<keyword evidence="2" id="KW-0238">DNA-binding</keyword>
<dbReference type="InterPro" id="IPR011051">
    <property type="entry name" value="RmlC_Cupin_sf"/>
</dbReference>
<protein>
    <submittedName>
        <fullName evidence="6">HTH-type transcriptional repressor of iron proteins A</fullName>
    </submittedName>
</protein>
<name>A0A0F0KT33_9MICO</name>
<comment type="caution">
    <text evidence="6">The sequence shown here is derived from an EMBL/GenBank/DDBJ whole genome shotgun (WGS) entry which is preliminary data.</text>
</comment>
<evidence type="ECO:0000256" key="4">
    <source>
        <dbReference type="SAM" id="MobiDB-lite"/>
    </source>
</evidence>
<evidence type="ECO:0000259" key="5">
    <source>
        <dbReference type="PROSITE" id="PS01124"/>
    </source>
</evidence>
<dbReference type="SMART" id="SM00342">
    <property type="entry name" value="HTH_ARAC"/>
    <property type="match status" value="1"/>
</dbReference>